<dbReference type="Proteomes" id="UP000288805">
    <property type="component" value="Unassembled WGS sequence"/>
</dbReference>
<proteinExistence type="predicted"/>
<organism evidence="1 2">
    <name type="scientific">Vitis vinifera</name>
    <name type="common">Grape</name>
    <dbReference type="NCBI Taxonomy" id="29760"/>
    <lineage>
        <taxon>Eukaryota</taxon>
        <taxon>Viridiplantae</taxon>
        <taxon>Streptophyta</taxon>
        <taxon>Embryophyta</taxon>
        <taxon>Tracheophyta</taxon>
        <taxon>Spermatophyta</taxon>
        <taxon>Magnoliopsida</taxon>
        <taxon>eudicotyledons</taxon>
        <taxon>Gunneridae</taxon>
        <taxon>Pentapetalae</taxon>
        <taxon>rosids</taxon>
        <taxon>Vitales</taxon>
        <taxon>Vitaceae</taxon>
        <taxon>Viteae</taxon>
        <taxon>Vitis</taxon>
    </lineage>
</organism>
<dbReference type="AlphaFoldDB" id="A0A438CL43"/>
<gene>
    <name evidence="1" type="ORF">CK203_082590</name>
</gene>
<reference evidence="1 2" key="1">
    <citation type="journal article" date="2018" name="PLoS Genet.">
        <title>Population sequencing reveals clonal diversity and ancestral inbreeding in the grapevine cultivar Chardonnay.</title>
        <authorList>
            <person name="Roach M.J."/>
            <person name="Johnson D.L."/>
            <person name="Bohlmann J."/>
            <person name="van Vuuren H.J."/>
            <person name="Jones S.J."/>
            <person name="Pretorius I.S."/>
            <person name="Schmidt S.A."/>
            <person name="Borneman A.R."/>
        </authorList>
    </citation>
    <scope>NUCLEOTIDE SEQUENCE [LARGE SCALE GENOMIC DNA]</scope>
    <source>
        <strain evidence="2">cv. Chardonnay</strain>
        <tissue evidence="1">Leaf</tissue>
    </source>
</reference>
<evidence type="ECO:0000313" key="2">
    <source>
        <dbReference type="Proteomes" id="UP000288805"/>
    </source>
</evidence>
<evidence type="ECO:0008006" key="3">
    <source>
        <dbReference type="Google" id="ProtNLM"/>
    </source>
</evidence>
<name>A0A438CL43_VITVI</name>
<sequence>MANNNVLPDDLIVEILLRLPVKCLKAIQLCMQGMDLPYGTLQPGKSSLFQGQPSGTRNFRNVRIHTYTDSDKNLQHLGDERVWGLRSHGPVSGVERQGGLFMESSSGELLLYNRLTRQLKNLGVFSCARRPSIQRMQVIIYKESLVSLNGRHEDEDGIIRPHTHSYP</sequence>
<dbReference type="EMBL" id="QGNW01002183">
    <property type="protein sequence ID" value="RVW23934.1"/>
    <property type="molecule type" value="Genomic_DNA"/>
</dbReference>
<comment type="caution">
    <text evidence="1">The sequence shown here is derived from an EMBL/GenBank/DDBJ whole genome shotgun (WGS) entry which is preliminary data.</text>
</comment>
<accession>A0A438CL43</accession>
<protein>
    <recommendedName>
        <fullName evidence="3">F-box domain-containing protein</fullName>
    </recommendedName>
</protein>
<evidence type="ECO:0000313" key="1">
    <source>
        <dbReference type="EMBL" id="RVW23934.1"/>
    </source>
</evidence>